<keyword evidence="2" id="KW-1185">Reference proteome</keyword>
<gene>
    <name evidence="1" type="ORF">L227DRAFT_15774</name>
</gene>
<evidence type="ECO:0000313" key="2">
    <source>
        <dbReference type="Proteomes" id="UP000313359"/>
    </source>
</evidence>
<reference evidence="1" key="1">
    <citation type="journal article" date="2018" name="Genome Biol. Evol.">
        <title>Genomics and development of Lentinus tigrinus, a white-rot wood-decaying mushroom with dimorphic fruiting bodies.</title>
        <authorList>
            <person name="Wu B."/>
            <person name="Xu Z."/>
            <person name="Knudson A."/>
            <person name="Carlson A."/>
            <person name="Chen N."/>
            <person name="Kovaka S."/>
            <person name="LaButti K."/>
            <person name="Lipzen A."/>
            <person name="Pennachio C."/>
            <person name="Riley R."/>
            <person name="Schakwitz W."/>
            <person name="Umezawa K."/>
            <person name="Ohm R.A."/>
            <person name="Grigoriev I.V."/>
            <person name="Nagy L.G."/>
            <person name="Gibbons J."/>
            <person name="Hibbett D."/>
        </authorList>
    </citation>
    <scope>NUCLEOTIDE SEQUENCE [LARGE SCALE GENOMIC DNA]</scope>
    <source>
        <strain evidence="1">ALCF2SS1-6</strain>
    </source>
</reference>
<dbReference type="AlphaFoldDB" id="A0A5C2SUK4"/>
<dbReference type="Proteomes" id="UP000313359">
    <property type="component" value="Unassembled WGS sequence"/>
</dbReference>
<name>A0A5C2SUK4_9APHY</name>
<evidence type="ECO:0000313" key="1">
    <source>
        <dbReference type="EMBL" id="RPD67154.1"/>
    </source>
</evidence>
<organism evidence="1 2">
    <name type="scientific">Lentinus tigrinus ALCF2SS1-6</name>
    <dbReference type="NCBI Taxonomy" id="1328759"/>
    <lineage>
        <taxon>Eukaryota</taxon>
        <taxon>Fungi</taxon>
        <taxon>Dikarya</taxon>
        <taxon>Basidiomycota</taxon>
        <taxon>Agaricomycotina</taxon>
        <taxon>Agaricomycetes</taxon>
        <taxon>Polyporales</taxon>
        <taxon>Polyporaceae</taxon>
        <taxon>Lentinus</taxon>
    </lineage>
</organism>
<sequence length="193" mass="21341">MRGVGNWRHQQHAARWQLLHLLVSMHQSPAIRYRSHPLNGFPTRIVTPNAAVMREPYAIHSLRTVPGPRSIDGRCTAARTLPSLVLWRVRLGTRSGRIRQTGEMVTPGSGNSYFCYRAYAVQSTWAAKGPVGGAQHTAHDRNGDLLIPADPFGHAYLGSVSTESYTILTKGPRRKALMCLFLERDITSSPGST</sequence>
<proteinExistence type="predicted"/>
<protein>
    <submittedName>
        <fullName evidence="1">Uncharacterized protein</fullName>
    </submittedName>
</protein>
<accession>A0A5C2SUK4</accession>
<dbReference type="EMBL" id="ML122250">
    <property type="protein sequence ID" value="RPD67154.1"/>
    <property type="molecule type" value="Genomic_DNA"/>
</dbReference>